<keyword evidence="4 8" id="KW-0808">Transferase</keyword>
<evidence type="ECO:0000256" key="3">
    <source>
        <dbReference type="ARBA" id="ARBA00022676"/>
    </source>
</evidence>
<evidence type="ECO:0000256" key="4">
    <source>
        <dbReference type="ARBA" id="ARBA00022679"/>
    </source>
</evidence>
<comment type="similarity">
    <text evidence="2 8">Belongs to the glycosyltransferase 92 family.</text>
</comment>
<evidence type="ECO:0000256" key="8">
    <source>
        <dbReference type="RuleBase" id="RU366017"/>
    </source>
</evidence>
<keyword evidence="6" id="KW-1133">Transmembrane helix</keyword>
<dbReference type="EMBL" id="CALNXI010000479">
    <property type="protein sequence ID" value="CAH3027926.1"/>
    <property type="molecule type" value="Genomic_DNA"/>
</dbReference>
<keyword evidence="10" id="KW-1185">Reference proteome</keyword>
<proteinExistence type="inferred from homology"/>
<dbReference type="InterPro" id="IPR008166">
    <property type="entry name" value="Glyco_transf_92"/>
</dbReference>
<protein>
    <recommendedName>
        <fullName evidence="8">Glycosyltransferase family 92 protein</fullName>
        <ecNumber evidence="8">2.4.1.-</ecNumber>
    </recommendedName>
</protein>
<evidence type="ECO:0000256" key="6">
    <source>
        <dbReference type="ARBA" id="ARBA00022989"/>
    </source>
</evidence>
<dbReference type="Proteomes" id="UP001159427">
    <property type="component" value="Unassembled WGS sequence"/>
</dbReference>
<dbReference type="EC" id="2.4.1.-" evidence="8"/>
<accession>A0ABN8MGQ2</accession>
<reference evidence="9 10" key="1">
    <citation type="submission" date="2022-05" db="EMBL/GenBank/DDBJ databases">
        <authorList>
            <consortium name="Genoscope - CEA"/>
            <person name="William W."/>
        </authorList>
    </citation>
    <scope>NUCLEOTIDE SEQUENCE [LARGE SCALE GENOMIC DNA]</scope>
</reference>
<keyword evidence="7" id="KW-0472">Membrane</keyword>
<evidence type="ECO:0000313" key="10">
    <source>
        <dbReference type="Proteomes" id="UP001159427"/>
    </source>
</evidence>
<dbReference type="PANTHER" id="PTHR21461">
    <property type="entry name" value="GLYCOSYLTRANSFERASE FAMILY 92 PROTEIN"/>
    <property type="match status" value="1"/>
</dbReference>
<organism evidence="9 10">
    <name type="scientific">Porites evermanni</name>
    <dbReference type="NCBI Taxonomy" id="104178"/>
    <lineage>
        <taxon>Eukaryota</taxon>
        <taxon>Metazoa</taxon>
        <taxon>Cnidaria</taxon>
        <taxon>Anthozoa</taxon>
        <taxon>Hexacorallia</taxon>
        <taxon>Scleractinia</taxon>
        <taxon>Fungiina</taxon>
        <taxon>Poritidae</taxon>
        <taxon>Porites</taxon>
    </lineage>
</organism>
<evidence type="ECO:0000256" key="7">
    <source>
        <dbReference type="ARBA" id="ARBA00023136"/>
    </source>
</evidence>
<evidence type="ECO:0000313" key="9">
    <source>
        <dbReference type="EMBL" id="CAH3027926.1"/>
    </source>
</evidence>
<gene>
    <name evidence="9" type="ORF">PEVE_00032685</name>
</gene>
<dbReference type="Pfam" id="PF01697">
    <property type="entry name" value="Glyco_transf_92"/>
    <property type="match status" value="1"/>
</dbReference>
<comment type="subcellular location">
    <subcellularLocation>
        <location evidence="1">Membrane</location>
        <topology evidence="1">Single-pass membrane protein</topology>
    </subcellularLocation>
</comment>
<keyword evidence="5" id="KW-0812">Transmembrane</keyword>
<comment type="caution">
    <text evidence="9">The sequence shown here is derived from an EMBL/GenBank/DDBJ whole genome shotgun (WGS) entry which is preliminary data.</text>
</comment>
<evidence type="ECO:0000256" key="1">
    <source>
        <dbReference type="ARBA" id="ARBA00004167"/>
    </source>
</evidence>
<dbReference type="PANTHER" id="PTHR21461:SF69">
    <property type="entry name" value="GLYCOSYLTRANSFERASE FAMILY 92 PROTEIN"/>
    <property type="match status" value="1"/>
</dbReference>
<evidence type="ECO:0000256" key="5">
    <source>
        <dbReference type="ARBA" id="ARBA00022692"/>
    </source>
</evidence>
<name>A0ABN8MGQ2_9CNID</name>
<keyword evidence="3 8" id="KW-0328">Glycosyltransferase</keyword>
<evidence type="ECO:0000256" key="2">
    <source>
        <dbReference type="ARBA" id="ARBA00007647"/>
    </source>
</evidence>
<sequence>MAAFKEEISDGICIDCHAHISAEEFQKDIDAVLQAAKMLIILQCSFFNLDEMRTERFSFECRKVIGFALSTRCDWLKRFAPPFHPIRRASYFTFYDFEIADNVRKVLKYYESKGLVEVLSWKLPSYITGEDVHYFGQIFAMQDCLFRSINHLNFVAFNDLDEFIVPLQHENMPSLLHSIHKLNYCGHCFRSAKFPRVESENEPPFRLSTQTVFHRLLEADMTHTKCVDDPQRVFEHGVHLIMEPLKGYKPNDVSWNEARVFHYRNCRAPCNLAADMEVDTTMQKYGERLIKNVILRVVDSKVTFH</sequence>